<feature type="compositionally biased region" description="Low complexity" evidence="1">
    <location>
        <begin position="1"/>
        <end position="18"/>
    </location>
</feature>
<evidence type="ECO:0000313" key="3">
    <source>
        <dbReference type="Proteomes" id="UP000677413"/>
    </source>
</evidence>
<feature type="region of interest" description="Disordered" evidence="1">
    <location>
        <begin position="1"/>
        <end position="23"/>
    </location>
</feature>
<reference evidence="2 3" key="1">
    <citation type="submission" date="2021-04" db="EMBL/GenBank/DDBJ databases">
        <authorList>
            <person name="Tang X."/>
            <person name="Zhou X."/>
            <person name="Chen X."/>
            <person name="Cernava T."/>
            <person name="Zhang C."/>
        </authorList>
    </citation>
    <scope>NUCLEOTIDE SEQUENCE [LARGE SCALE GENOMIC DNA]</scope>
    <source>
        <strain evidence="2 3">BH-SS-21</strain>
    </source>
</reference>
<evidence type="ECO:0000256" key="1">
    <source>
        <dbReference type="SAM" id="MobiDB-lite"/>
    </source>
</evidence>
<accession>A0A941BEK5</accession>
<dbReference type="EMBL" id="JAGPYQ010000001">
    <property type="protein sequence ID" value="MBQ0850679.1"/>
    <property type="molecule type" value="Genomic_DNA"/>
</dbReference>
<dbReference type="Pfam" id="PF20062">
    <property type="entry name" value="DUF6461"/>
    <property type="match status" value="1"/>
</dbReference>
<proteinExistence type="predicted"/>
<name>A0A941BEK5_9ACTN</name>
<keyword evidence="3" id="KW-1185">Reference proteome</keyword>
<protein>
    <submittedName>
        <fullName evidence="2">Uncharacterized protein</fullName>
    </submittedName>
</protein>
<evidence type="ECO:0000313" key="2">
    <source>
        <dbReference type="EMBL" id="MBQ0850679.1"/>
    </source>
</evidence>
<dbReference type="InterPro" id="IPR045592">
    <property type="entry name" value="DUF6461"/>
</dbReference>
<gene>
    <name evidence="2" type="ORF">J8N05_21170</name>
</gene>
<organism evidence="2 3">
    <name type="scientific">Streptomyces liliiviolaceus</name>
    <dbReference type="NCBI Taxonomy" id="2823109"/>
    <lineage>
        <taxon>Bacteria</taxon>
        <taxon>Bacillati</taxon>
        <taxon>Actinomycetota</taxon>
        <taxon>Actinomycetes</taxon>
        <taxon>Kitasatosporales</taxon>
        <taxon>Streptomycetaceae</taxon>
        <taxon>Streptomyces</taxon>
    </lineage>
</organism>
<dbReference type="AlphaFoldDB" id="A0A941BEK5"/>
<comment type="caution">
    <text evidence="2">The sequence shown here is derived from an EMBL/GenBank/DDBJ whole genome shotgun (WGS) entry which is preliminary data.</text>
</comment>
<dbReference type="Proteomes" id="UP000677413">
    <property type="component" value="Unassembled WGS sequence"/>
</dbReference>
<sequence length="228" mass="24215">MPEDAPAPSRTTPTTSTPGFPLNTLNSQGTPIWLSELASDDPHHTLHVVRGLEPAQALEALGANPQLFQPCELPAAKPDRWSSLPGAALGIEPGTSAALLAGRIGAWTFVYDDSGFTDHDDTMSLSADGRAAATSMFSINADASLTYTVDGTQLAWIDVDDLDLKRDLPGMPDELRAAFRAAGTVAHDYLKPGQPDYDICMRAICALAGLSCTVEDLRRIPLLVTPFG</sequence>